<dbReference type="OrthoDB" id="3801597at2759"/>
<feature type="region of interest" description="Disordered" evidence="1">
    <location>
        <begin position="895"/>
        <end position="928"/>
    </location>
</feature>
<evidence type="ECO:0000313" key="2">
    <source>
        <dbReference type="EMBL" id="KAF2196431.1"/>
    </source>
</evidence>
<feature type="region of interest" description="Disordered" evidence="1">
    <location>
        <begin position="835"/>
        <end position="866"/>
    </location>
</feature>
<feature type="compositionally biased region" description="Acidic residues" evidence="1">
    <location>
        <begin position="1348"/>
        <end position="1358"/>
    </location>
</feature>
<evidence type="ECO:0000256" key="1">
    <source>
        <dbReference type="SAM" id="MobiDB-lite"/>
    </source>
</evidence>
<reference evidence="2" key="1">
    <citation type="journal article" date="2020" name="Stud. Mycol.">
        <title>101 Dothideomycetes genomes: a test case for predicting lifestyles and emergence of pathogens.</title>
        <authorList>
            <person name="Haridas S."/>
            <person name="Albert R."/>
            <person name="Binder M."/>
            <person name="Bloem J."/>
            <person name="Labutti K."/>
            <person name="Salamov A."/>
            <person name="Andreopoulos B."/>
            <person name="Baker S."/>
            <person name="Barry K."/>
            <person name="Bills G."/>
            <person name="Bluhm B."/>
            <person name="Cannon C."/>
            <person name="Castanera R."/>
            <person name="Culley D."/>
            <person name="Daum C."/>
            <person name="Ezra D."/>
            <person name="Gonzalez J."/>
            <person name="Henrissat B."/>
            <person name="Kuo A."/>
            <person name="Liang C."/>
            <person name="Lipzen A."/>
            <person name="Lutzoni F."/>
            <person name="Magnuson J."/>
            <person name="Mondo S."/>
            <person name="Nolan M."/>
            <person name="Ohm R."/>
            <person name="Pangilinan J."/>
            <person name="Park H.-J."/>
            <person name="Ramirez L."/>
            <person name="Alfaro M."/>
            <person name="Sun H."/>
            <person name="Tritt A."/>
            <person name="Yoshinaga Y."/>
            <person name="Zwiers L.-H."/>
            <person name="Turgeon B."/>
            <person name="Goodwin S."/>
            <person name="Spatafora J."/>
            <person name="Crous P."/>
            <person name="Grigoriev I."/>
        </authorList>
    </citation>
    <scope>NUCLEOTIDE SEQUENCE</scope>
    <source>
        <strain evidence="2">ATCC 74209</strain>
    </source>
</reference>
<comment type="caution">
    <text evidence="2">The sequence shown here is derived from an EMBL/GenBank/DDBJ whole genome shotgun (WGS) entry which is preliminary data.</text>
</comment>
<keyword evidence="3" id="KW-1185">Reference proteome</keyword>
<feature type="compositionally biased region" description="Low complexity" evidence="1">
    <location>
        <begin position="616"/>
        <end position="627"/>
    </location>
</feature>
<feature type="compositionally biased region" description="Basic and acidic residues" evidence="1">
    <location>
        <begin position="585"/>
        <end position="600"/>
    </location>
</feature>
<dbReference type="Proteomes" id="UP000799536">
    <property type="component" value="Unassembled WGS sequence"/>
</dbReference>
<feature type="region of interest" description="Disordered" evidence="1">
    <location>
        <begin position="118"/>
        <end position="173"/>
    </location>
</feature>
<feature type="region of interest" description="Disordered" evidence="1">
    <location>
        <begin position="585"/>
        <end position="671"/>
    </location>
</feature>
<name>A0A9P4MMS9_9PLEO</name>
<feature type="compositionally biased region" description="Basic and acidic residues" evidence="1">
    <location>
        <begin position="1"/>
        <end position="11"/>
    </location>
</feature>
<accession>A0A9P4MMS9</accession>
<protein>
    <submittedName>
        <fullName evidence="2">Uncharacterized protein</fullName>
    </submittedName>
</protein>
<feature type="region of interest" description="Disordered" evidence="1">
    <location>
        <begin position="1"/>
        <end position="25"/>
    </location>
</feature>
<dbReference type="EMBL" id="ML994390">
    <property type="protein sequence ID" value="KAF2196431.1"/>
    <property type="molecule type" value="Genomic_DNA"/>
</dbReference>
<evidence type="ECO:0000313" key="3">
    <source>
        <dbReference type="Proteomes" id="UP000799536"/>
    </source>
</evidence>
<feature type="compositionally biased region" description="Polar residues" evidence="1">
    <location>
        <begin position="835"/>
        <end position="861"/>
    </location>
</feature>
<feature type="compositionally biased region" description="Low complexity" evidence="1">
    <location>
        <begin position="128"/>
        <end position="137"/>
    </location>
</feature>
<feature type="compositionally biased region" description="Gly residues" evidence="1">
    <location>
        <begin position="1325"/>
        <end position="1339"/>
    </location>
</feature>
<sequence>MRLRGREERRAPLRYNGDGTYSSEYASPPHRIPACGTGDNTFITQFLTPDSLLLCKSYRARGRPATAALSQATRTTTSLSQIIPLVVTATDASFLSPSLLSNNNPFEETMVNVRYIKKKGDRRGPGGQSTQSGQRSQRSQRKAPARARQARQASQETVNSSRPTHSTRELTEESVTDIAEAVKLVQQPTTVSCPSSMRAAFPSLASDSRTPQPDVRHDIYRLMQERYEEGSALKSGASFERVANMYNCKHFPDGMSVEEKEWYRGFKAQLEASHQPEFAPEVTFRSLYPSLRQAIMEAIQEEGSRTYDSGWWCVRRLLNLSDYDVRDIIKENSDGWDGISKHLVQLKAIYPDKPIDPSIPPPREIFRAAKFLREQGLPASLLGEWQKDPSDAYLPEGFDIRSAESENHLEACLSYTGVEESSIAGPNCRHDAPSAKISIVTDDLGNTGLGGDMSSTRLGATLEGYHALPLKAADLFPPERFSPRAEEISCFIPQYATLISDEELFKPQNDPARSEAAAQDDISSRQPSRSEIATRELLATQQRMIDKHQTFFEEYQRIKHTYERQEHQTERESLVRRQAERQLEKRQAAIRAQQEREAQRKRASKQNGRIELTNNAAEVPPSAVPPSHGHSTTGRAQDAIADGRSRSVAASASSGNMSRPNGPGNLHSIGQQYANSENHGFHSSTTVHPHPARASMQNFPRNAIHAAAPAPAAVMSGANGLGMSIINGLQNINRNSAGHLRRKSGVSVERPVSSANISRPTSLCFSNLNGAPHMIRNNTAQQCAGSDCSQLPSPNLSQADILVSPATNSNSTVDSSDITRRHVTQILSGSATTLPSAAQCGQASTPTIPNTNSHRGVQRNGSAHPHNDHINGISTTAHPLAEQLSQARANTPTVPNIGTNDSHPHGGRISTPSPTSRAPPLNGHCSPNNNAPYTGNGCIPSPKPQQGGIVNAGSSPSAMMGHSNGLPSTTIPSLHTYLAAAQNHTSLSHNDQNISSNCPTPIDPRLLTPAQRAHIARVSGHPNVILNHYAQVRKDARHHLADVQAQRMAYAQRELCLQAEQLQAQQQQSRFQQRYNENPNASAAGHHVNMNKGYTRLGVEAQHYEAVPRGSAWTVAAPTTPAALEKGYVPDFDKEMGRPVPPFTAPSPVRAASVLSRITDIGATGVANTFDGAGVAEFPAYASYEDFFDDADVLGSTQAPQSSSYASMYPFYDSFIRRHFSVNAAPSQSAFQSQPQSPYITHAQLAANSRMDSSILLTERPKELNSMLQQQYPQGSGLEQRGEYAVGNGVEVPKDRVDMSSREESNRLIQPQQPRYTGTIPGIGSSMGGIGSSRGGVSNGGLKRGREEDNEVEVDGGI</sequence>
<feature type="region of interest" description="Disordered" evidence="1">
    <location>
        <begin position="509"/>
        <end position="531"/>
    </location>
</feature>
<gene>
    <name evidence="2" type="ORF">GQ43DRAFT_257392</name>
</gene>
<feature type="region of interest" description="Disordered" evidence="1">
    <location>
        <begin position="1313"/>
        <end position="1358"/>
    </location>
</feature>
<feature type="compositionally biased region" description="Basic residues" evidence="1">
    <location>
        <begin position="138"/>
        <end position="149"/>
    </location>
</feature>
<proteinExistence type="predicted"/>
<organism evidence="2 3">
    <name type="scientific">Delitschia confertaspora ATCC 74209</name>
    <dbReference type="NCBI Taxonomy" id="1513339"/>
    <lineage>
        <taxon>Eukaryota</taxon>
        <taxon>Fungi</taxon>
        <taxon>Dikarya</taxon>
        <taxon>Ascomycota</taxon>
        <taxon>Pezizomycotina</taxon>
        <taxon>Dothideomycetes</taxon>
        <taxon>Pleosporomycetidae</taxon>
        <taxon>Pleosporales</taxon>
        <taxon>Delitschiaceae</taxon>
        <taxon>Delitschia</taxon>
    </lineage>
</organism>